<dbReference type="GO" id="GO:0005737">
    <property type="term" value="C:cytoplasm"/>
    <property type="evidence" value="ECO:0007669"/>
    <property type="project" value="InterPro"/>
</dbReference>
<evidence type="ECO:0000256" key="6">
    <source>
        <dbReference type="ARBA" id="ARBA00022643"/>
    </source>
</evidence>
<evidence type="ECO:0000256" key="8">
    <source>
        <dbReference type="ARBA" id="ARBA00023002"/>
    </source>
</evidence>
<keyword evidence="9 11" id="KW-0472">Membrane</keyword>
<dbReference type="NCBIfam" id="NF003646">
    <property type="entry name" value="PRK05286.1-4"/>
    <property type="match status" value="1"/>
</dbReference>
<reference evidence="13 15" key="1">
    <citation type="submission" date="2015-11" db="EMBL/GenBank/DDBJ databases">
        <title>Genomic analysis of 38 Legionella species identifies large and diverse effector repertoires.</title>
        <authorList>
            <person name="Burstein D."/>
            <person name="Amaro F."/>
            <person name="Zusman T."/>
            <person name="Lifshitz Z."/>
            <person name="Cohen O."/>
            <person name="Gilbert J.A."/>
            <person name="Pupko T."/>
            <person name="Shuman H.A."/>
            <person name="Segal G."/>
        </authorList>
    </citation>
    <scope>NUCLEOTIDE SEQUENCE [LARGE SCALE GENOMIC DNA]</scope>
    <source>
        <strain evidence="13 15">CDC#1407-AL-14</strain>
    </source>
</reference>
<evidence type="ECO:0000256" key="10">
    <source>
        <dbReference type="ARBA" id="ARBA00048639"/>
    </source>
</evidence>
<dbReference type="CDD" id="cd04738">
    <property type="entry name" value="DHOD_2_like"/>
    <property type="match status" value="1"/>
</dbReference>
<feature type="binding site" evidence="11">
    <location>
        <position position="166"/>
    </location>
    <ligand>
        <name>substrate</name>
    </ligand>
</feature>
<dbReference type="InterPro" id="IPR012135">
    <property type="entry name" value="Dihydroorotate_DH_1_2"/>
</dbReference>
<dbReference type="Pfam" id="PF01180">
    <property type="entry name" value="DHO_dh"/>
    <property type="match status" value="1"/>
</dbReference>
<keyword evidence="6 11" id="KW-0288">FMN</keyword>
<dbReference type="NCBIfam" id="NF003645">
    <property type="entry name" value="PRK05286.1-2"/>
    <property type="match status" value="1"/>
</dbReference>
<dbReference type="InterPro" id="IPR005720">
    <property type="entry name" value="Dihydroorotate_DH_cat"/>
</dbReference>
<keyword evidence="7 11" id="KW-0665">Pyrimidine biosynthesis</keyword>
<proteinExistence type="inferred from homology"/>
<feature type="binding site" evidence="11">
    <location>
        <position position="60"/>
    </location>
    <ligand>
        <name>substrate</name>
    </ligand>
</feature>
<reference evidence="14 16" key="2">
    <citation type="submission" date="2018-06" db="EMBL/GenBank/DDBJ databases">
        <authorList>
            <consortium name="Pathogen Informatics"/>
            <person name="Doyle S."/>
        </authorList>
    </citation>
    <scope>NUCLEOTIDE SEQUENCE [LARGE SCALE GENOMIC DNA]</scope>
    <source>
        <strain evidence="14 16">NCTC12437</strain>
    </source>
</reference>
<comment type="subcellular location">
    <subcellularLocation>
        <location evidence="11">Cell membrane</location>
        <topology evidence="11">Peripheral membrane protein</topology>
    </subcellularLocation>
    <subcellularLocation>
        <location evidence="2">Membrane</location>
    </subcellularLocation>
</comment>
<feature type="binding site" evidence="11">
    <location>
        <begin position="240"/>
        <end position="241"/>
    </location>
    <ligand>
        <name>substrate</name>
    </ligand>
</feature>
<feature type="binding site" evidence="11">
    <location>
        <position position="262"/>
    </location>
    <ligand>
        <name>FMN</name>
        <dbReference type="ChEBI" id="CHEBI:58210"/>
    </ligand>
</feature>
<dbReference type="AlphaFoldDB" id="A0A378IC75"/>
<feature type="binding site" evidence="11">
    <location>
        <position position="80"/>
    </location>
    <ligand>
        <name>FMN</name>
        <dbReference type="ChEBI" id="CHEBI:58210"/>
    </ligand>
</feature>
<evidence type="ECO:0000256" key="4">
    <source>
        <dbReference type="ARBA" id="ARBA00005359"/>
    </source>
</evidence>
<dbReference type="InterPro" id="IPR001295">
    <property type="entry name" value="Dihydroorotate_DH_CS"/>
</dbReference>
<organism evidence="14 16">
    <name type="scientific">Legionella birminghamensis</name>
    <dbReference type="NCBI Taxonomy" id="28083"/>
    <lineage>
        <taxon>Bacteria</taxon>
        <taxon>Pseudomonadati</taxon>
        <taxon>Pseudomonadota</taxon>
        <taxon>Gammaproteobacteria</taxon>
        <taxon>Legionellales</taxon>
        <taxon>Legionellaceae</taxon>
        <taxon>Legionella</taxon>
    </lineage>
</organism>
<feature type="active site" description="Nucleophile" evidence="11">
    <location>
        <position position="169"/>
    </location>
</feature>
<protein>
    <recommendedName>
        <fullName evidence="11">Dihydroorotate dehydrogenase (quinone)</fullName>
        <ecNumber evidence="11">1.3.5.2</ecNumber>
    </recommendedName>
    <alternativeName>
        <fullName evidence="11">DHOdehase</fullName>
        <shortName evidence="11">DHOD</shortName>
        <shortName evidence="11">DHODase</shortName>
    </alternativeName>
    <alternativeName>
        <fullName evidence="11">Dihydroorotate oxidase</fullName>
    </alternativeName>
</protein>
<keyword evidence="5 11" id="KW-0285">Flavoprotein</keyword>
<dbReference type="GO" id="GO:0106430">
    <property type="term" value="F:dihydroorotate dehydrogenase (quinone) activity"/>
    <property type="evidence" value="ECO:0007669"/>
    <property type="project" value="UniProtKB-EC"/>
</dbReference>
<dbReference type="EC" id="1.3.5.2" evidence="11"/>
<sequence>MYSLIRPFLFMIDAEKAHRSTLTALDSMPAFLFKKPHSLPVEVLGMIFNHPIGLAAGMDKNASHLDGLAKLGFSFIEVGTVTPRPQAGMPKPRLFRLPEAEALINRMGFNNRGVDVLVSNIQKSSYRGILGINIGKNKDTPMDKAVDDYLFCMRRVYTCASYIVINISSPNTPDLRLFHQEMLLRQLLCRLVEEQKKLADEHQRFVPLVVKLSPDESDEELTIVANVAAECGISGIIATNTTCTRMGVENLPKSKEMGGLSGKPLQERSTQCIRVLRQAIGNQLVIIGVGGVQSLDSAKEKLDAGASLLQVYSGLIYKGPRLIPQLVKSLKKAEESSNS</sequence>
<dbReference type="PANTHER" id="PTHR48109">
    <property type="entry name" value="DIHYDROOROTATE DEHYDROGENASE (QUINONE), MITOCHONDRIAL-RELATED"/>
    <property type="match status" value="1"/>
</dbReference>
<comment type="catalytic activity">
    <reaction evidence="10 11">
        <text>(S)-dihydroorotate + a quinone = orotate + a quinol</text>
        <dbReference type="Rhea" id="RHEA:30187"/>
        <dbReference type="ChEBI" id="CHEBI:24646"/>
        <dbReference type="ChEBI" id="CHEBI:30839"/>
        <dbReference type="ChEBI" id="CHEBI:30864"/>
        <dbReference type="ChEBI" id="CHEBI:132124"/>
        <dbReference type="EC" id="1.3.5.2"/>
    </reaction>
</comment>
<dbReference type="EMBL" id="UGNW01000001">
    <property type="protein sequence ID" value="STX32365.1"/>
    <property type="molecule type" value="Genomic_DNA"/>
</dbReference>
<dbReference type="NCBIfam" id="TIGR01036">
    <property type="entry name" value="pyrD_sub2"/>
    <property type="match status" value="1"/>
</dbReference>
<dbReference type="PROSITE" id="PS00912">
    <property type="entry name" value="DHODEHASE_2"/>
    <property type="match status" value="1"/>
</dbReference>
<dbReference type="NCBIfam" id="NF003644">
    <property type="entry name" value="PRK05286.1-1"/>
    <property type="match status" value="1"/>
</dbReference>
<gene>
    <name evidence="11 14" type="primary">pyrD</name>
    <name evidence="13" type="ORF">Lbir_1110</name>
    <name evidence="14" type="ORF">NCTC12437_02150</name>
</gene>
<evidence type="ECO:0000256" key="7">
    <source>
        <dbReference type="ARBA" id="ARBA00022975"/>
    </source>
</evidence>
<evidence type="ECO:0000256" key="9">
    <source>
        <dbReference type="ARBA" id="ARBA00023136"/>
    </source>
</evidence>
<evidence type="ECO:0000256" key="5">
    <source>
        <dbReference type="ARBA" id="ARBA00022630"/>
    </source>
</evidence>
<dbReference type="EMBL" id="LNXT01000014">
    <property type="protein sequence ID" value="KTC73058.1"/>
    <property type="molecule type" value="Genomic_DNA"/>
</dbReference>
<dbReference type="Proteomes" id="UP000054735">
    <property type="component" value="Unassembled WGS sequence"/>
</dbReference>
<feature type="binding site" evidence="11">
    <location>
        <position position="291"/>
    </location>
    <ligand>
        <name>FMN</name>
        <dbReference type="ChEBI" id="CHEBI:58210"/>
    </ligand>
</feature>
<keyword evidence="11" id="KW-1003">Cell membrane</keyword>
<name>A0A378IC75_9GAMM</name>
<comment type="similarity">
    <text evidence="4 11">Belongs to the dihydroorotate dehydrogenase family. Type 2 subfamily.</text>
</comment>
<evidence type="ECO:0000259" key="12">
    <source>
        <dbReference type="Pfam" id="PF01180"/>
    </source>
</evidence>
<feature type="binding site" evidence="11">
    <location>
        <begin position="56"/>
        <end position="60"/>
    </location>
    <ligand>
        <name>FMN</name>
        <dbReference type="ChEBI" id="CHEBI:58210"/>
    </ligand>
</feature>
<evidence type="ECO:0000256" key="3">
    <source>
        <dbReference type="ARBA" id="ARBA00005161"/>
    </source>
</evidence>
<dbReference type="RefSeq" id="WP_058523202.1">
    <property type="nucleotide sequence ID" value="NZ_CAAAHV010000008.1"/>
</dbReference>
<dbReference type="Gene3D" id="3.20.20.70">
    <property type="entry name" value="Aldolase class I"/>
    <property type="match status" value="1"/>
</dbReference>
<dbReference type="InterPro" id="IPR050074">
    <property type="entry name" value="DHO_dehydrogenase"/>
</dbReference>
<dbReference type="GO" id="GO:0005886">
    <property type="term" value="C:plasma membrane"/>
    <property type="evidence" value="ECO:0007669"/>
    <property type="project" value="UniProtKB-SubCell"/>
</dbReference>
<feature type="binding site" evidence="11">
    <location>
        <position position="211"/>
    </location>
    <ligand>
        <name>FMN</name>
        <dbReference type="ChEBI" id="CHEBI:58210"/>
    </ligand>
</feature>
<dbReference type="HAMAP" id="MF_00225">
    <property type="entry name" value="DHO_dh_type2"/>
    <property type="match status" value="1"/>
</dbReference>
<comment type="subunit">
    <text evidence="11">Monomer.</text>
</comment>
<feature type="binding site" evidence="11">
    <location>
        <position position="171"/>
    </location>
    <ligand>
        <name>substrate</name>
    </ligand>
</feature>
<dbReference type="PANTHER" id="PTHR48109:SF4">
    <property type="entry name" value="DIHYDROOROTATE DEHYDROGENASE (QUINONE), MITOCHONDRIAL"/>
    <property type="match status" value="1"/>
</dbReference>
<evidence type="ECO:0000313" key="16">
    <source>
        <dbReference type="Proteomes" id="UP000255066"/>
    </source>
</evidence>
<evidence type="ECO:0000256" key="11">
    <source>
        <dbReference type="HAMAP-Rule" id="MF_00225"/>
    </source>
</evidence>
<dbReference type="GO" id="GO:0044205">
    <property type="term" value="P:'de novo' UMP biosynthetic process"/>
    <property type="evidence" value="ECO:0007669"/>
    <property type="project" value="UniProtKB-UniRule"/>
</dbReference>
<keyword evidence="15" id="KW-1185">Reference proteome</keyword>
<evidence type="ECO:0000313" key="13">
    <source>
        <dbReference type="EMBL" id="KTC73058.1"/>
    </source>
</evidence>
<evidence type="ECO:0000313" key="14">
    <source>
        <dbReference type="EMBL" id="STX32365.1"/>
    </source>
</evidence>
<feature type="binding site" evidence="11">
    <location>
        <position position="239"/>
    </location>
    <ligand>
        <name>FMN</name>
        <dbReference type="ChEBI" id="CHEBI:58210"/>
    </ligand>
</feature>
<dbReference type="UniPathway" id="UPA00070">
    <property type="reaction ID" value="UER00946"/>
</dbReference>
<dbReference type="GO" id="GO:0006207">
    <property type="term" value="P:'de novo' pyrimidine nucleobase biosynthetic process"/>
    <property type="evidence" value="ECO:0007669"/>
    <property type="project" value="UniProtKB-UniRule"/>
</dbReference>
<evidence type="ECO:0000256" key="1">
    <source>
        <dbReference type="ARBA" id="ARBA00003125"/>
    </source>
</evidence>
<comment type="pathway">
    <text evidence="3 11">Pyrimidine metabolism; UMP biosynthesis via de novo pathway; orotate from (S)-dihydroorotate (quinone route): step 1/1.</text>
</comment>
<comment type="cofactor">
    <cofactor evidence="11">
        <name>FMN</name>
        <dbReference type="ChEBI" id="CHEBI:58210"/>
    </cofactor>
    <text evidence="11">Binds 1 FMN per subunit.</text>
</comment>
<feature type="binding site" evidence="11">
    <location>
        <position position="133"/>
    </location>
    <ligand>
        <name>FMN</name>
        <dbReference type="ChEBI" id="CHEBI:58210"/>
    </ligand>
</feature>
<dbReference type="SUPFAM" id="SSF51395">
    <property type="entry name" value="FMN-linked oxidoreductases"/>
    <property type="match status" value="1"/>
</dbReference>
<dbReference type="NCBIfam" id="NF003652">
    <property type="entry name" value="PRK05286.2-5"/>
    <property type="match status" value="1"/>
</dbReference>
<dbReference type="OrthoDB" id="9802377at2"/>
<dbReference type="Proteomes" id="UP000255066">
    <property type="component" value="Unassembled WGS sequence"/>
</dbReference>
<comment type="function">
    <text evidence="1 11">Catalyzes the conversion of dihydroorotate to orotate with quinone as electron acceptor.</text>
</comment>
<evidence type="ECO:0000256" key="2">
    <source>
        <dbReference type="ARBA" id="ARBA00004370"/>
    </source>
</evidence>
<dbReference type="STRING" id="28083.Lbir_1110"/>
<dbReference type="InterPro" id="IPR005719">
    <property type="entry name" value="Dihydroorotate_DH_2"/>
</dbReference>
<accession>A0A378IC75</accession>
<dbReference type="InterPro" id="IPR013785">
    <property type="entry name" value="Aldolase_TIM"/>
</dbReference>
<keyword evidence="8 11" id="KW-0560">Oxidoreductase</keyword>
<feature type="binding site" evidence="11">
    <location>
        <position position="166"/>
    </location>
    <ligand>
        <name>FMN</name>
        <dbReference type="ChEBI" id="CHEBI:58210"/>
    </ligand>
</feature>
<evidence type="ECO:0000313" key="15">
    <source>
        <dbReference type="Proteomes" id="UP000054735"/>
    </source>
</evidence>
<dbReference type="PIRSF" id="PIRSF000164">
    <property type="entry name" value="DHO_oxidase"/>
    <property type="match status" value="1"/>
</dbReference>
<feature type="binding site" evidence="11">
    <location>
        <begin position="312"/>
        <end position="313"/>
    </location>
    <ligand>
        <name>FMN</name>
        <dbReference type="ChEBI" id="CHEBI:58210"/>
    </ligand>
</feature>
<feature type="domain" description="Dihydroorotate dehydrogenase catalytic" evidence="12">
    <location>
        <begin position="39"/>
        <end position="332"/>
    </location>
</feature>
<feature type="binding site" evidence="11">
    <location>
        <begin position="105"/>
        <end position="109"/>
    </location>
    <ligand>
        <name>substrate</name>
    </ligand>
</feature>